<evidence type="ECO:0000313" key="2">
    <source>
        <dbReference type="EMBL" id="TYL38676.1"/>
    </source>
</evidence>
<feature type="domain" description="DUF8159" evidence="1">
    <location>
        <begin position="1"/>
        <end position="128"/>
    </location>
</feature>
<gene>
    <name evidence="2" type="ORF">CV102_09160</name>
</gene>
<dbReference type="Pfam" id="PF26490">
    <property type="entry name" value="DUF8159"/>
    <property type="match status" value="1"/>
</dbReference>
<organism evidence="2 3">
    <name type="scientific">Natronococcus pandeyae</name>
    <dbReference type="NCBI Taxonomy" id="2055836"/>
    <lineage>
        <taxon>Archaea</taxon>
        <taxon>Methanobacteriati</taxon>
        <taxon>Methanobacteriota</taxon>
        <taxon>Stenosarchaea group</taxon>
        <taxon>Halobacteria</taxon>
        <taxon>Halobacteriales</taxon>
        <taxon>Natrialbaceae</taxon>
        <taxon>Natronococcus</taxon>
    </lineage>
</organism>
<evidence type="ECO:0000259" key="1">
    <source>
        <dbReference type="Pfam" id="PF26490"/>
    </source>
</evidence>
<dbReference type="InterPro" id="IPR058473">
    <property type="entry name" value="DUF8159"/>
</dbReference>
<protein>
    <recommendedName>
        <fullName evidence="1">DUF8159 domain-containing protein</fullName>
    </recommendedName>
</protein>
<dbReference type="RefSeq" id="WP_148857632.1">
    <property type="nucleotide sequence ID" value="NZ_PHNJ01000004.1"/>
</dbReference>
<dbReference type="AlphaFoldDB" id="A0A8J8TQA7"/>
<proteinExistence type="predicted"/>
<dbReference type="OrthoDB" id="290983at2157"/>
<dbReference type="Proteomes" id="UP000766904">
    <property type="component" value="Unassembled WGS sequence"/>
</dbReference>
<sequence>MTSEPPVGVALENRLMSNGIYVTDVAWLDDDPAADDLPRDGTGLTLTYETVSESAAVTSDEVSAVVRTLLSVAEEREWTPGRLEVTSRTTDGALRGRWHVEEEWFAGLGTELSEIEFSQRVLETVDNVSVDT</sequence>
<evidence type="ECO:0000313" key="3">
    <source>
        <dbReference type="Proteomes" id="UP000766904"/>
    </source>
</evidence>
<reference evidence="2" key="1">
    <citation type="submission" date="2017-11" db="EMBL/GenBank/DDBJ databases">
        <authorList>
            <person name="Kajale S.C."/>
            <person name="Sharma A."/>
        </authorList>
    </citation>
    <scope>NUCLEOTIDE SEQUENCE</scope>
    <source>
        <strain evidence="2">LS1_42</strain>
    </source>
</reference>
<accession>A0A8J8TQA7</accession>
<dbReference type="EMBL" id="PHNJ01000004">
    <property type="protein sequence ID" value="TYL38676.1"/>
    <property type="molecule type" value="Genomic_DNA"/>
</dbReference>
<keyword evidence="3" id="KW-1185">Reference proteome</keyword>
<comment type="caution">
    <text evidence="2">The sequence shown here is derived from an EMBL/GenBank/DDBJ whole genome shotgun (WGS) entry which is preliminary data.</text>
</comment>
<name>A0A8J8TQA7_9EURY</name>